<dbReference type="GO" id="GO:0032259">
    <property type="term" value="P:methylation"/>
    <property type="evidence" value="ECO:0007669"/>
    <property type="project" value="UniProtKB-KW"/>
</dbReference>
<feature type="domain" description="Methyltransferase type 11" evidence="1">
    <location>
        <begin position="54"/>
        <end position="156"/>
    </location>
</feature>
<dbReference type="EMBL" id="ML996315">
    <property type="protein sequence ID" value="KAF2727724.1"/>
    <property type="molecule type" value="Genomic_DNA"/>
</dbReference>
<dbReference type="InterPro" id="IPR013216">
    <property type="entry name" value="Methyltransf_11"/>
</dbReference>
<dbReference type="CDD" id="cd02440">
    <property type="entry name" value="AdoMet_MTases"/>
    <property type="match status" value="1"/>
</dbReference>
<dbReference type="SUPFAM" id="SSF53335">
    <property type="entry name" value="S-adenosyl-L-methionine-dependent methyltransferases"/>
    <property type="match status" value="1"/>
</dbReference>
<dbReference type="InterPro" id="IPR029063">
    <property type="entry name" value="SAM-dependent_MTases_sf"/>
</dbReference>
<reference evidence="2" key="1">
    <citation type="journal article" date="2020" name="Stud. Mycol.">
        <title>101 Dothideomycetes genomes: a test case for predicting lifestyles and emergence of pathogens.</title>
        <authorList>
            <person name="Haridas S."/>
            <person name="Albert R."/>
            <person name="Binder M."/>
            <person name="Bloem J."/>
            <person name="Labutti K."/>
            <person name="Salamov A."/>
            <person name="Andreopoulos B."/>
            <person name="Baker S."/>
            <person name="Barry K."/>
            <person name="Bills G."/>
            <person name="Bluhm B."/>
            <person name="Cannon C."/>
            <person name="Castanera R."/>
            <person name="Culley D."/>
            <person name="Daum C."/>
            <person name="Ezra D."/>
            <person name="Gonzalez J."/>
            <person name="Henrissat B."/>
            <person name="Kuo A."/>
            <person name="Liang C."/>
            <person name="Lipzen A."/>
            <person name="Lutzoni F."/>
            <person name="Magnuson J."/>
            <person name="Mondo S."/>
            <person name="Nolan M."/>
            <person name="Ohm R."/>
            <person name="Pangilinan J."/>
            <person name="Park H.-J."/>
            <person name="Ramirez L."/>
            <person name="Alfaro M."/>
            <person name="Sun H."/>
            <person name="Tritt A."/>
            <person name="Yoshinaga Y."/>
            <person name="Zwiers L.-H."/>
            <person name="Turgeon B."/>
            <person name="Goodwin S."/>
            <person name="Spatafora J."/>
            <person name="Crous P."/>
            <person name="Grigoriev I."/>
        </authorList>
    </citation>
    <scope>NUCLEOTIDE SEQUENCE</scope>
    <source>
        <strain evidence="2">CBS 125425</strain>
    </source>
</reference>
<evidence type="ECO:0000313" key="3">
    <source>
        <dbReference type="Proteomes" id="UP000799444"/>
    </source>
</evidence>
<dbReference type="Pfam" id="PF08241">
    <property type="entry name" value="Methyltransf_11"/>
    <property type="match status" value="1"/>
</dbReference>
<sequence>MATIESQHRDKTFRIYDAKQGQNYHEVRRNYHSTVYQSILDHHEATGGQFGTILDVGCGPGTATRSLAPHFTTAIGIDPGEGMISTARSLGGTTSTEASIRFDTSSAETLGSELLPPVEESSVDLISAATCAHWFDMPDFWRQAAKTLKPGGTVAIWASSSLRTHPSMPNAAKLQAAIDSHEELLKDYYVPANLLTRDLYRELPLPWTMNGPLEQFDEQSFARLEWGTGDEARPSDEFFAGPQGGTLDMLEKVLGTGSPVVAWRKANPSLVATEKDPVNLIIQRLRDALHEVGIEPGKEFLKGGVQGVVILVKKKV</sequence>
<proteinExistence type="predicted"/>
<evidence type="ECO:0000313" key="2">
    <source>
        <dbReference type="EMBL" id="KAF2727724.1"/>
    </source>
</evidence>
<keyword evidence="3" id="KW-1185">Reference proteome</keyword>
<protein>
    <submittedName>
        <fullName evidence="2">S-adenosyl-L-methionine-dependent methyltransferase</fullName>
    </submittedName>
</protein>
<name>A0A9P4UV04_9PLEO</name>
<keyword evidence="2" id="KW-0808">Transferase</keyword>
<dbReference type="InterPro" id="IPR051052">
    <property type="entry name" value="Diverse_substrate_MTase"/>
</dbReference>
<keyword evidence="2" id="KW-0489">Methyltransferase</keyword>
<dbReference type="Gene3D" id="3.40.50.150">
    <property type="entry name" value="Vaccinia Virus protein VP39"/>
    <property type="match status" value="1"/>
</dbReference>
<dbReference type="GO" id="GO:0008757">
    <property type="term" value="F:S-adenosylmethionine-dependent methyltransferase activity"/>
    <property type="evidence" value="ECO:0007669"/>
    <property type="project" value="InterPro"/>
</dbReference>
<dbReference type="PANTHER" id="PTHR44942:SF10">
    <property type="entry name" value="METHYLTRANSFERASE TYPE 11 DOMAIN-CONTAINING PROTEIN"/>
    <property type="match status" value="1"/>
</dbReference>
<dbReference type="Proteomes" id="UP000799444">
    <property type="component" value="Unassembled WGS sequence"/>
</dbReference>
<gene>
    <name evidence="2" type="ORF">EJ04DRAFT_505235</name>
</gene>
<evidence type="ECO:0000259" key="1">
    <source>
        <dbReference type="Pfam" id="PF08241"/>
    </source>
</evidence>
<dbReference type="PANTHER" id="PTHR44942">
    <property type="entry name" value="METHYLTRANSF_11 DOMAIN-CONTAINING PROTEIN"/>
    <property type="match status" value="1"/>
</dbReference>
<dbReference type="OrthoDB" id="10027013at2759"/>
<comment type="caution">
    <text evidence="2">The sequence shown here is derived from an EMBL/GenBank/DDBJ whole genome shotgun (WGS) entry which is preliminary data.</text>
</comment>
<dbReference type="AlphaFoldDB" id="A0A9P4UV04"/>
<organism evidence="2 3">
    <name type="scientific">Polyplosphaeria fusca</name>
    <dbReference type="NCBI Taxonomy" id="682080"/>
    <lineage>
        <taxon>Eukaryota</taxon>
        <taxon>Fungi</taxon>
        <taxon>Dikarya</taxon>
        <taxon>Ascomycota</taxon>
        <taxon>Pezizomycotina</taxon>
        <taxon>Dothideomycetes</taxon>
        <taxon>Pleosporomycetidae</taxon>
        <taxon>Pleosporales</taxon>
        <taxon>Tetraplosphaeriaceae</taxon>
        <taxon>Polyplosphaeria</taxon>
    </lineage>
</organism>
<accession>A0A9P4UV04</accession>